<accession>A0A1B9HYJ4</accession>
<reference evidence="3" key="2">
    <citation type="submission" date="2013-07" db="EMBL/GenBank/DDBJ databases">
        <authorList>
            <consortium name="The Broad Institute Genome Sequencing Platform"/>
            <person name="Cuomo C."/>
            <person name="Litvintseva A."/>
            <person name="Chen Y."/>
            <person name="Heitman J."/>
            <person name="Sun S."/>
            <person name="Springer D."/>
            <person name="Dromer F."/>
            <person name="Young S.K."/>
            <person name="Zeng Q."/>
            <person name="Gargeya S."/>
            <person name="Fitzgerald M."/>
            <person name="Abouelleil A."/>
            <person name="Alvarado L."/>
            <person name="Berlin A.M."/>
            <person name="Chapman S.B."/>
            <person name="Dewar J."/>
            <person name="Goldberg J."/>
            <person name="Griggs A."/>
            <person name="Gujja S."/>
            <person name="Hansen M."/>
            <person name="Howarth C."/>
            <person name="Imamovic A."/>
            <person name="Larimer J."/>
            <person name="McCowan C."/>
            <person name="Murphy C."/>
            <person name="Pearson M."/>
            <person name="Priest M."/>
            <person name="Roberts A."/>
            <person name="Saif S."/>
            <person name="Shea T."/>
            <person name="Sykes S."/>
            <person name="Wortman J."/>
            <person name="Nusbaum C."/>
            <person name="Birren B."/>
        </authorList>
    </citation>
    <scope>NUCLEOTIDE SEQUENCE</scope>
    <source>
        <strain evidence="3">CBS 10737</strain>
    </source>
</reference>
<evidence type="ECO:0000256" key="1">
    <source>
        <dbReference type="SAM" id="MobiDB-lite"/>
    </source>
</evidence>
<organism evidence="2">
    <name type="scientific">Kwoniella pini CBS 10737</name>
    <dbReference type="NCBI Taxonomy" id="1296096"/>
    <lineage>
        <taxon>Eukaryota</taxon>
        <taxon>Fungi</taxon>
        <taxon>Dikarya</taxon>
        <taxon>Basidiomycota</taxon>
        <taxon>Agaricomycotina</taxon>
        <taxon>Tremellomycetes</taxon>
        <taxon>Tremellales</taxon>
        <taxon>Cryptococcaceae</taxon>
        <taxon>Kwoniella</taxon>
    </lineage>
</organism>
<name>A0A1B9HYJ4_9TREE</name>
<dbReference type="PANTHER" id="PTHR34065">
    <property type="entry name" value="CELL DIVISION CONTROL PROTEIN 14"/>
    <property type="match status" value="1"/>
</dbReference>
<dbReference type="EMBL" id="CP144529">
    <property type="protein sequence ID" value="WWC73901.1"/>
    <property type="molecule type" value="Genomic_DNA"/>
</dbReference>
<dbReference type="PANTHER" id="PTHR34065:SF1">
    <property type="entry name" value="CELL DIVISION CONTROL PROTEIN 14"/>
    <property type="match status" value="1"/>
</dbReference>
<evidence type="ECO:0008006" key="5">
    <source>
        <dbReference type="Google" id="ProtNLM"/>
    </source>
</evidence>
<evidence type="ECO:0000313" key="2">
    <source>
        <dbReference type="EMBL" id="OCF48336.1"/>
    </source>
</evidence>
<reference evidence="2" key="1">
    <citation type="submission" date="2013-07" db="EMBL/GenBank/DDBJ databases">
        <title>The Genome Sequence of Cryptococcus pinus CBS10737.</title>
        <authorList>
            <consortium name="The Broad Institute Genome Sequencing Platform"/>
            <person name="Cuomo C."/>
            <person name="Litvintseva A."/>
            <person name="Chen Y."/>
            <person name="Heitman J."/>
            <person name="Sun S."/>
            <person name="Springer D."/>
            <person name="Dromer F."/>
            <person name="Young S.K."/>
            <person name="Zeng Q."/>
            <person name="Gargeya S."/>
            <person name="Fitzgerald M."/>
            <person name="Abouelleil A."/>
            <person name="Alvarado L."/>
            <person name="Berlin A.M."/>
            <person name="Chapman S.B."/>
            <person name="Dewar J."/>
            <person name="Goldberg J."/>
            <person name="Griggs A."/>
            <person name="Gujja S."/>
            <person name="Hansen M."/>
            <person name="Howarth C."/>
            <person name="Imamovic A."/>
            <person name="Larimer J."/>
            <person name="McCowan C."/>
            <person name="Murphy C."/>
            <person name="Pearson M."/>
            <person name="Priest M."/>
            <person name="Roberts A."/>
            <person name="Saif S."/>
            <person name="Shea T."/>
            <person name="Sykes S."/>
            <person name="Wortman J."/>
            <person name="Nusbaum C."/>
            <person name="Birren B."/>
        </authorList>
    </citation>
    <scope>NUCLEOTIDE SEQUENCE [LARGE SCALE GENOMIC DNA]</scope>
    <source>
        <strain evidence="2">CBS 10737</strain>
    </source>
</reference>
<evidence type="ECO:0000313" key="3">
    <source>
        <dbReference type="EMBL" id="WWC73901.1"/>
    </source>
</evidence>
<feature type="region of interest" description="Disordered" evidence="1">
    <location>
        <begin position="83"/>
        <end position="131"/>
    </location>
</feature>
<feature type="compositionally biased region" description="Basic and acidic residues" evidence="1">
    <location>
        <begin position="115"/>
        <end position="131"/>
    </location>
</feature>
<dbReference type="OrthoDB" id="5357220at2759"/>
<dbReference type="KEGG" id="kpin:30174573"/>
<dbReference type="Proteomes" id="UP000094020">
    <property type="component" value="Chromosome 11"/>
</dbReference>
<dbReference type="EMBL" id="KI894014">
    <property type="protein sequence ID" value="OCF48336.1"/>
    <property type="molecule type" value="Genomic_DNA"/>
</dbReference>
<dbReference type="Pfam" id="PF08045">
    <property type="entry name" value="CDC14"/>
    <property type="match status" value="1"/>
</dbReference>
<proteinExistence type="predicted"/>
<dbReference type="STRING" id="1296096.A0A1B9HYJ4"/>
<feature type="region of interest" description="Disordered" evidence="1">
    <location>
        <begin position="523"/>
        <end position="703"/>
    </location>
</feature>
<evidence type="ECO:0000313" key="4">
    <source>
        <dbReference type="Proteomes" id="UP000094020"/>
    </source>
</evidence>
<feature type="region of interest" description="Disordered" evidence="1">
    <location>
        <begin position="1"/>
        <end position="71"/>
    </location>
</feature>
<feature type="compositionally biased region" description="Basic residues" evidence="1">
    <location>
        <begin position="1"/>
        <end position="10"/>
    </location>
</feature>
<feature type="compositionally biased region" description="Polar residues" evidence="1">
    <location>
        <begin position="558"/>
        <end position="574"/>
    </location>
</feature>
<feature type="compositionally biased region" description="Low complexity" evidence="1">
    <location>
        <begin position="21"/>
        <end position="37"/>
    </location>
</feature>
<dbReference type="InterPro" id="IPR012535">
    <property type="entry name" value="Cell_div_Cdc14"/>
</dbReference>
<feature type="compositionally biased region" description="Low complexity" evidence="1">
    <location>
        <begin position="458"/>
        <end position="471"/>
    </location>
</feature>
<sequence length="750" mass="81442">MLRPQGHRKSQSTSALSFLANQDRSSSSSNTSDQSSSRHNKAQDETKGTYRSRQSLLPSVRESESSAASMTILPRITASRRSSQISLVMDDDLTKKSSGQSQRSNRSKSHSAAEVSRREKSTTEAMKREKSIENGLESWLSDLKSLRSSARRRLSALKHLEKRLVEICLGQSQSEIGDLLSRQIHNILLSLLTRYTSTLSQRSSHTSLPAKDEVAYALIPEIETIASILQGLCCLSRTCKETMGEGWVMEMFIDLLLLLRSQPPLTDNSKAIAYTILELLFCVLVDSPKNARTYEKLGGLEAVVRVLKGTGVTKDVRMKCIEFLYFYLLPEQNDSQRVVSCASSSSSSSTESTLFPPSPLSTSQAFMEPPSISHTGRISPGHPRELADIDMPFVPMTPRKAPQPNLGYLTPATRKSSVCISNSSTPSLPTVPASPRMPISQSTTSRGLAAMLDEMDDSTCPTPRSSRSSRATSDDEKSGVGLGLGLPKISSGLVRSNTTQRYLSSMAAGKESTAFIDPFNLSSTSERSHSGSSGSSTVVPTTASRSISRSSTQPSLTITDSNGLPRSPSTTSTIGIPRRTSVRRVSKSPLIHSSLPESPEKQSPRSPKIRHSRTQSHLSGLNGMRKSSIPPVPPLPMSNEQTTRTPSNKSRAFPAELTRGIPPSASSPSLAGGMTPLGASKRVISDKKNLQSSTRKDRSIEEKKKLKDVKSVEEKKEMLGMWLGNVDQLVQGVEKVSFWGSIGNGARAGR</sequence>
<reference evidence="2" key="3">
    <citation type="submission" date="2016-07" db="EMBL/GenBank/DDBJ databases">
        <title>Evolution of pathogenesis and genome organization in the Tremellales.</title>
        <authorList>
            <person name="Cuomo C."/>
            <person name="Litvintseva A."/>
            <person name="Heitman J."/>
            <person name="Chen Y."/>
            <person name="Sun S."/>
            <person name="Springer D."/>
            <person name="Dromer F."/>
            <person name="Young S."/>
            <person name="Zeng Q."/>
            <person name="Chapman S."/>
            <person name="Gujja S."/>
            <person name="Saif S."/>
            <person name="Birren B."/>
        </authorList>
    </citation>
    <scope>NUCLEOTIDE SEQUENCE</scope>
    <source>
        <strain evidence="2">CBS 10737</strain>
    </source>
</reference>
<gene>
    <name evidence="2" type="ORF">I206_06204</name>
    <name evidence="3" type="ORF">I206_107873</name>
</gene>
<feature type="compositionally biased region" description="Low complexity" evidence="1">
    <location>
        <begin position="523"/>
        <end position="557"/>
    </location>
</feature>
<feature type="compositionally biased region" description="Polar residues" evidence="1">
    <location>
        <begin position="638"/>
        <end position="650"/>
    </location>
</feature>
<dbReference type="RefSeq" id="XP_019009555.1">
    <property type="nucleotide sequence ID" value="XM_019157915.1"/>
</dbReference>
<feature type="region of interest" description="Disordered" evidence="1">
    <location>
        <begin position="420"/>
        <end position="490"/>
    </location>
</feature>
<keyword evidence="4" id="KW-1185">Reference proteome</keyword>
<reference evidence="3" key="4">
    <citation type="submission" date="2024-02" db="EMBL/GenBank/DDBJ databases">
        <title>Comparative genomics of Cryptococcus and Kwoniella reveals pathogenesis evolution and contrasting modes of karyotype evolution via chromosome fusion or intercentromeric recombination.</title>
        <authorList>
            <person name="Coelho M.A."/>
            <person name="David-Palma M."/>
            <person name="Shea T."/>
            <person name="Bowers K."/>
            <person name="McGinley-Smith S."/>
            <person name="Mohammad A.W."/>
            <person name="Gnirke A."/>
            <person name="Yurkov A.M."/>
            <person name="Nowrousian M."/>
            <person name="Sun S."/>
            <person name="Cuomo C.A."/>
            <person name="Heitman J."/>
        </authorList>
    </citation>
    <scope>NUCLEOTIDE SEQUENCE</scope>
    <source>
        <strain evidence="3">CBS 10737</strain>
    </source>
</reference>
<dbReference type="GeneID" id="30174573"/>
<protein>
    <recommendedName>
        <fullName evidence="5">Cell division control protein 14</fullName>
    </recommendedName>
</protein>
<feature type="compositionally biased region" description="Basic and acidic residues" evidence="1">
    <location>
        <begin position="683"/>
        <end position="703"/>
    </location>
</feature>
<feature type="compositionally biased region" description="Polar residues" evidence="1">
    <location>
        <begin position="11"/>
        <end position="20"/>
    </location>
</feature>
<dbReference type="AlphaFoldDB" id="A0A1B9HYJ4"/>